<dbReference type="RefSeq" id="WP_002665055.1">
    <property type="nucleotide sequence ID" value="NZ_UFTJ01000003.1"/>
</dbReference>
<feature type="transmembrane region" description="Helical" evidence="10">
    <location>
        <begin position="195"/>
        <end position="213"/>
    </location>
</feature>
<keyword evidence="8 10" id="KW-1133">Transmembrane helix</keyword>
<evidence type="ECO:0000256" key="5">
    <source>
        <dbReference type="ARBA" id="ARBA00022448"/>
    </source>
</evidence>
<keyword evidence="6" id="KW-1003">Cell membrane</keyword>
<feature type="transmembrane region" description="Helical" evidence="10">
    <location>
        <begin position="42"/>
        <end position="61"/>
    </location>
</feature>
<proteinExistence type="inferred from homology"/>
<evidence type="ECO:0000256" key="6">
    <source>
        <dbReference type="ARBA" id="ARBA00022475"/>
    </source>
</evidence>
<sequence>MHFIEYLIQPYQSYQTWQIGIEMIAAIFGLVSVLFSIKKKIWVYPTGIISTLLYVYILYAFGLVGDMLINVYYTVMSIYGWLLWSKNQNEYYEVSVKKATSKDWKIAAVLFVLSSIFVAFVYYYKPVLEQWQTGVQQAVGLHHLDWANWLDVFTTSLFLVGMWFMAKRRIENWIFWIIADFISVPMYIYKGLGITAIQFVIFTYLATRGYLVWRKALDK</sequence>
<dbReference type="InterPro" id="IPR006419">
    <property type="entry name" value="NMN_transpt_PnuC"/>
</dbReference>
<feature type="transmembrane region" description="Helical" evidence="10">
    <location>
        <begin position="173"/>
        <end position="189"/>
    </location>
</feature>
<keyword evidence="9 10" id="KW-0472">Membrane</keyword>
<dbReference type="Pfam" id="PF04973">
    <property type="entry name" value="NMN_transporter"/>
    <property type="match status" value="1"/>
</dbReference>
<evidence type="ECO:0000313" key="12">
    <source>
        <dbReference type="Proteomes" id="UP000255515"/>
    </source>
</evidence>
<dbReference type="EMBL" id="UFTJ01000003">
    <property type="protein sequence ID" value="SUV52483.1"/>
    <property type="molecule type" value="Genomic_DNA"/>
</dbReference>
<evidence type="ECO:0000256" key="7">
    <source>
        <dbReference type="ARBA" id="ARBA00022692"/>
    </source>
</evidence>
<dbReference type="PANTHER" id="PTHR36122:SF2">
    <property type="entry name" value="NICOTINAMIDE RIBOSIDE TRANSPORTER PNUC"/>
    <property type="match status" value="1"/>
</dbReference>
<feature type="transmembrane region" description="Helical" evidence="10">
    <location>
        <begin position="67"/>
        <end position="84"/>
    </location>
</feature>
<reference evidence="11 12" key="1">
    <citation type="submission" date="2018-06" db="EMBL/GenBank/DDBJ databases">
        <authorList>
            <consortium name="Pathogen Informatics"/>
            <person name="Doyle S."/>
        </authorList>
    </citation>
    <scope>NUCLEOTIDE SEQUENCE [LARGE SCALE GENOMIC DNA]</scope>
    <source>
        <strain evidence="11 12">NCTC11661</strain>
    </source>
</reference>
<dbReference type="GO" id="GO:0005886">
    <property type="term" value="C:plasma membrane"/>
    <property type="evidence" value="ECO:0007669"/>
    <property type="project" value="UniProtKB-SubCell"/>
</dbReference>
<dbReference type="Proteomes" id="UP000255515">
    <property type="component" value="Unassembled WGS sequence"/>
</dbReference>
<evidence type="ECO:0000256" key="2">
    <source>
        <dbReference type="ARBA" id="ARBA00004651"/>
    </source>
</evidence>
<evidence type="ECO:0000256" key="10">
    <source>
        <dbReference type="SAM" id="Phobius"/>
    </source>
</evidence>
<keyword evidence="5" id="KW-0813">Transport</keyword>
<evidence type="ECO:0000256" key="1">
    <source>
        <dbReference type="ARBA" id="ARBA00002672"/>
    </source>
</evidence>
<comment type="subcellular location">
    <subcellularLocation>
        <location evidence="2">Cell membrane</location>
        <topology evidence="2">Multi-pass membrane protein</topology>
    </subcellularLocation>
</comment>
<comment type="similarity">
    <text evidence="3">Belongs to the nicotinamide ribonucleoside (NR) uptake permease (TC 4.B.1) family.</text>
</comment>
<organism evidence="11 12">
    <name type="scientific">Bergeyella zoohelcum</name>
    <dbReference type="NCBI Taxonomy" id="1015"/>
    <lineage>
        <taxon>Bacteria</taxon>
        <taxon>Pseudomonadati</taxon>
        <taxon>Bacteroidota</taxon>
        <taxon>Flavobacteriia</taxon>
        <taxon>Flavobacteriales</taxon>
        <taxon>Weeksellaceae</taxon>
        <taxon>Bergeyella</taxon>
    </lineage>
</organism>
<name>A0A380ZT28_9FLAO</name>
<gene>
    <name evidence="11" type="primary">pnuC</name>
    <name evidence="11" type="ORF">NCTC11661_01622</name>
</gene>
<protein>
    <recommendedName>
        <fullName evidence="4">Nicotinamide riboside transporter PnuC</fullName>
    </recommendedName>
</protein>
<comment type="function">
    <text evidence="1">Required for nicotinamide riboside transport across the inner membrane.</text>
</comment>
<dbReference type="PANTHER" id="PTHR36122">
    <property type="entry name" value="NICOTINAMIDE RIBOSIDE TRANSPORTER PNUC"/>
    <property type="match status" value="1"/>
</dbReference>
<accession>A0A380ZT28</accession>
<keyword evidence="7 10" id="KW-0812">Transmembrane</keyword>
<evidence type="ECO:0000313" key="11">
    <source>
        <dbReference type="EMBL" id="SUV52483.1"/>
    </source>
</evidence>
<feature type="transmembrane region" description="Helical" evidence="10">
    <location>
        <begin position="104"/>
        <end position="124"/>
    </location>
</feature>
<evidence type="ECO:0000256" key="4">
    <source>
        <dbReference type="ARBA" id="ARBA00017522"/>
    </source>
</evidence>
<evidence type="ECO:0000256" key="8">
    <source>
        <dbReference type="ARBA" id="ARBA00022989"/>
    </source>
</evidence>
<dbReference type="GO" id="GO:0034257">
    <property type="term" value="F:nicotinamide riboside transmembrane transporter activity"/>
    <property type="evidence" value="ECO:0007669"/>
    <property type="project" value="InterPro"/>
</dbReference>
<dbReference type="NCBIfam" id="TIGR01528">
    <property type="entry name" value="NMN_trans_PnuC"/>
    <property type="match status" value="1"/>
</dbReference>
<evidence type="ECO:0000256" key="3">
    <source>
        <dbReference type="ARBA" id="ARBA00006669"/>
    </source>
</evidence>
<dbReference type="AlphaFoldDB" id="A0A380ZT28"/>
<evidence type="ECO:0000256" key="9">
    <source>
        <dbReference type="ARBA" id="ARBA00023136"/>
    </source>
</evidence>
<feature type="transmembrane region" description="Helical" evidence="10">
    <location>
        <begin position="146"/>
        <end position="166"/>
    </location>
</feature>
<feature type="transmembrane region" description="Helical" evidence="10">
    <location>
        <begin position="16"/>
        <end position="35"/>
    </location>
</feature>